<evidence type="ECO:0000313" key="1">
    <source>
        <dbReference type="EMBL" id="QDL06802.1"/>
    </source>
</evidence>
<protein>
    <submittedName>
        <fullName evidence="1">Uncharacterized protein</fullName>
    </submittedName>
</protein>
<dbReference type="Proteomes" id="UP000503129">
    <property type="component" value="Chromosome"/>
</dbReference>
<reference evidence="1 2" key="1">
    <citation type="submission" date="2018-06" db="EMBL/GenBank/DDBJ databases">
        <title>Comparative genomics of Brasilonema spp. strains.</title>
        <authorList>
            <person name="Alvarenga D.O."/>
            <person name="Fiore M.F."/>
            <person name="Varani A.M."/>
        </authorList>
    </citation>
    <scope>NUCLEOTIDE SEQUENCE [LARGE SCALE GENOMIC DNA]</scope>
    <source>
        <strain evidence="1 2">CENA114</strain>
    </source>
</reference>
<gene>
    <name evidence="1" type="ORF">DP114_01800</name>
</gene>
<dbReference type="AlphaFoldDB" id="A0A856M7U0"/>
<evidence type="ECO:0000313" key="2">
    <source>
        <dbReference type="Proteomes" id="UP000503129"/>
    </source>
</evidence>
<dbReference type="EMBL" id="CP030118">
    <property type="protein sequence ID" value="QDL06802.1"/>
    <property type="molecule type" value="Genomic_DNA"/>
</dbReference>
<proteinExistence type="predicted"/>
<organism evidence="1 2">
    <name type="scientific">Brasilonema sennae CENA114</name>
    <dbReference type="NCBI Taxonomy" id="415709"/>
    <lineage>
        <taxon>Bacteria</taxon>
        <taxon>Bacillati</taxon>
        <taxon>Cyanobacteriota</taxon>
        <taxon>Cyanophyceae</taxon>
        <taxon>Nostocales</taxon>
        <taxon>Scytonemataceae</taxon>
        <taxon>Brasilonema</taxon>
        <taxon>Bromeliae group (in: Brasilonema)</taxon>
    </lineage>
</organism>
<name>A0A856M7U0_9CYAN</name>
<dbReference type="KEGG" id="bsen:DP114_01800"/>
<keyword evidence="2" id="KW-1185">Reference proteome</keyword>
<sequence>MNAVINISKYAASSVVSVCGQGAADSLG</sequence>
<accession>A0A856M7U0</accession>